<dbReference type="AlphaFoldDB" id="A0A1I4YQ83"/>
<reference evidence="2" key="1">
    <citation type="submission" date="2016-10" db="EMBL/GenBank/DDBJ databases">
        <authorList>
            <person name="Varghese N."/>
            <person name="Submissions S."/>
        </authorList>
    </citation>
    <scope>NUCLEOTIDE SEQUENCE [LARGE SCALE GENOMIC DNA]</scope>
    <source>
        <strain evidence="2">DSM 25575</strain>
    </source>
</reference>
<protein>
    <submittedName>
        <fullName evidence="1">Uncharacterized protein</fullName>
    </submittedName>
</protein>
<name>A0A1I4YQ83_CHROL</name>
<dbReference type="OrthoDB" id="1274870at2"/>
<dbReference type="RefSeq" id="WP_090024788.1">
    <property type="nucleotide sequence ID" value="NZ_FOVD01000003.1"/>
</dbReference>
<proteinExistence type="predicted"/>
<evidence type="ECO:0000313" key="1">
    <source>
        <dbReference type="EMBL" id="SFN39943.1"/>
    </source>
</evidence>
<gene>
    <name evidence="1" type="ORF">SAMN05421594_2577</name>
</gene>
<dbReference type="EMBL" id="FOVD01000003">
    <property type="protein sequence ID" value="SFN39943.1"/>
    <property type="molecule type" value="Genomic_DNA"/>
</dbReference>
<evidence type="ECO:0000313" key="2">
    <source>
        <dbReference type="Proteomes" id="UP000198769"/>
    </source>
</evidence>
<organism evidence="1 2">
    <name type="scientific">Chryseobacterium oleae</name>
    <dbReference type="NCBI Taxonomy" id="491207"/>
    <lineage>
        <taxon>Bacteria</taxon>
        <taxon>Pseudomonadati</taxon>
        <taxon>Bacteroidota</taxon>
        <taxon>Flavobacteriia</taxon>
        <taxon>Flavobacteriales</taxon>
        <taxon>Weeksellaceae</taxon>
        <taxon>Chryseobacterium group</taxon>
        <taxon>Chryseobacterium</taxon>
    </lineage>
</organism>
<keyword evidence="2" id="KW-1185">Reference proteome</keyword>
<sequence>MKAWTLFSVILFPDIFRQRHTSAEHDNSNGLLQKKAKTIAETWYKPISCSGKRAQTAFTTIRNHQKLIIITADTEAEMSAEQIFDYTSLPGVIHLVRKINAKINFRPCHSAGTIVETTLINAYFL</sequence>
<dbReference type="Proteomes" id="UP000198769">
    <property type="component" value="Unassembled WGS sequence"/>
</dbReference>
<accession>A0A1I4YQ83</accession>